<keyword evidence="1" id="KW-1133">Transmembrane helix</keyword>
<feature type="transmembrane region" description="Helical" evidence="1">
    <location>
        <begin position="260"/>
        <end position="287"/>
    </location>
</feature>
<evidence type="ECO:0000313" key="3">
    <source>
        <dbReference type="EMBL" id="MEI4769770.1"/>
    </source>
</evidence>
<accession>A0ABU8F443</accession>
<dbReference type="Pfam" id="PF01970">
    <property type="entry name" value="TctA"/>
    <property type="match status" value="1"/>
</dbReference>
<evidence type="ECO:0000313" key="4">
    <source>
        <dbReference type="Proteomes" id="UP001364890"/>
    </source>
</evidence>
<dbReference type="PANTHER" id="PTHR35342">
    <property type="entry name" value="TRICARBOXYLIC TRANSPORT PROTEIN"/>
    <property type="match status" value="1"/>
</dbReference>
<keyword evidence="1" id="KW-0472">Membrane</keyword>
<feature type="transmembrane region" description="Helical" evidence="1">
    <location>
        <begin position="361"/>
        <end position="382"/>
    </location>
</feature>
<feature type="transmembrane region" description="Helical" evidence="1">
    <location>
        <begin position="322"/>
        <end position="349"/>
    </location>
</feature>
<dbReference type="InterPro" id="IPR002823">
    <property type="entry name" value="DUF112_TM"/>
</dbReference>
<protein>
    <submittedName>
        <fullName evidence="3">Tripartite tricarboxylate transporter permease</fullName>
    </submittedName>
</protein>
<comment type="caution">
    <text evidence="3">The sequence shown here is derived from an EMBL/GenBank/DDBJ whole genome shotgun (WGS) entry which is preliminary data.</text>
</comment>
<feature type="transmembrane region" description="Helical" evidence="1">
    <location>
        <begin position="402"/>
        <end position="430"/>
    </location>
</feature>
<proteinExistence type="predicted"/>
<keyword evidence="1" id="KW-0812">Transmembrane</keyword>
<organism evidence="3 4">
    <name type="scientific">Psychrobacillus mangrovi</name>
    <dbReference type="NCBI Taxonomy" id="3117745"/>
    <lineage>
        <taxon>Bacteria</taxon>
        <taxon>Bacillati</taxon>
        <taxon>Bacillota</taxon>
        <taxon>Bacilli</taxon>
        <taxon>Bacillales</taxon>
        <taxon>Bacillaceae</taxon>
        <taxon>Psychrobacillus</taxon>
    </lineage>
</organism>
<feature type="transmembrane region" description="Helical" evidence="1">
    <location>
        <begin position="152"/>
        <end position="170"/>
    </location>
</feature>
<dbReference type="RefSeq" id="WP_336497323.1">
    <property type="nucleotide sequence ID" value="NZ_JBAWSY010000005.1"/>
</dbReference>
<reference evidence="3 4" key="1">
    <citation type="submission" date="2024-01" db="EMBL/GenBank/DDBJ databases">
        <title>Seven novel Bacillus-like species.</title>
        <authorList>
            <person name="Liu G."/>
        </authorList>
    </citation>
    <scope>NUCLEOTIDE SEQUENCE [LARGE SCALE GENOMIC DNA]</scope>
    <source>
        <strain evidence="3 4">FJAT-51614</strain>
    </source>
</reference>
<keyword evidence="4" id="KW-1185">Reference proteome</keyword>
<gene>
    <name evidence="3" type="ORF">WAX74_08920</name>
</gene>
<feature type="transmembrane region" description="Helical" evidence="1">
    <location>
        <begin position="116"/>
        <end position="140"/>
    </location>
</feature>
<sequence length="508" mass="53696">MDVLEWLKLGFETAFQWHNLAFAFFGVLIGTAVGVLPGIGPVSGVALLIPITSSITSSLSPTEAATSAIIMLAGVYYGAMYGGSTTSILLNTPGEAASVVTTLDGYQMAKKGRAGAALSIAAIGSFVAGIVSLLGLIFLAQPLSKLAINFGPADYTSLMILGLCAVSGLAGKSMTKALLMTALGLLVGTIGIDSVSGIARFTFNQPSLYEGIEFLTVAVGLFALGEVFKSIIERDYIHGKAVKVNSILPNRKELKDSIPAIFRGSFLGFLIGVLPGAGASIAAFFSYSVEKKVSKTPEKFGTGMIQGVAGPESANNAASGGAMIPLLTLGIPGSGTTAILMGALIMYNVQPGPLLFEKNPEVAWGLIASMFVGNIMLLILNMPMVKVFAKVVETPPKYLLPLIVAISVFGVYAVRLTLFDLILLVTFGILGYIFTRFDFPVAPFVLALVLGTMLEYNMRRALTISNGDYFYFFKEPMSAVFLIIAALWIIVPFVLKMKGKKLIINEEG</sequence>
<dbReference type="Proteomes" id="UP001364890">
    <property type="component" value="Unassembled WGS sequence"/>
</dbReference>
<feature type="transmembrane region" description="Helical" evidence="1">
    <location>
        <begin position="20"/>
        <end position="49"/>
    </location>
</feature>
<evidence type="ECO:0000259" key="2">
    <source>
        <dbReference type="Pfam" id="PF01970"/>
    </source>
</evidence>
<feature type="transmembrane region" description="Helical" evidence="1">
    <location>
        <begin position="476"/>
        <end position="495"/>
    </location>
</feature>
<dbReference type="EMBL" id="JBAWSY010000005">
    <property type="protein sequence ID" value="MEI4769770.1"/>
    <property type="molecule type" value="Genomic_DNA"/>
</dbReference>
<feature type="transmembrane region" description="Helical" evidence="1">
    <location>
        <begin position="437"/>
        <end position="456"/>
    </location>
</feature>
<feature type="domain" description="DUF112" evidence="2">
    <location>
        <begin position="20"/>
        <end position="446"/>
    </location>
</feature>
<name>A0ABU8F443_9BACI</name>
<dbReference type="PANTHER" id="PTHR35342:SF5">
    <property type="entry name" value="TRICARBOXYLIC TRANSPORT PROTEIN"/>
    <property type="match status" value="1"/>
</dbReference>
<feature type="transmembrane region" description="Helical" evidence="1">
    <location>
        <begin position="177"/>
        <end position="199"/>
    </location>
</feature>
<evidence type="ECO:0000256" key="1">
    <source>
        <dbReference type="SAM" id="Phobius"/>
    </source>
</evidence>